<dbReference type="RefSeq" id="YP_009835518.1">
    <property type="nucleotide sequence ID" value="NC_048679.1"/>
</dbReference>
<keyword evidence="3" id="KW-1185">Reference proteome</keyword>
<dbReference type="InterPro" id="IPR037053">
    <property type="entry name" value="Phage_tail_collar_dom_sf"/>
</dbReference>
<dbReference type="Proteomes" id="UP000259796">
    <property type="component" value="Segment"/>
</dbReference>
<dbReference type="InterPro" id="IPR023366">
    <property type="entry name" value="ATP_synth_asu-like_sf"/>
</dbReference>
<evidence type="ECO:0008006" key="4">
    <source>
        <dbReference type="Google" id="ProtNLM"/>
    </source>
</evidence>
<dbReference type="SUPFAM" id="SSF88874">
    <property type="entry name" value="Receptor-binding domain of short tail fibre protein gp12"/>
    <property type="match status" value="1"/>
</dbReference>
<accession>A0A343LEE6</accession>
<reference evidence="2 3" key="1">
    <citation type="journal article" date="2018" name="Sci. Rep.">
        <title>Characterization of LE3 and LE4, the only lytic phages known to infect the spirochete Leptospira.</title>
        <authorList>
            <person name="Schiettekatte O."/>
            <person name="Vincent A.T."/>
            <person name="Malosse C."/>
            <person name="Lechat P."/>
            <person name="Chamot-Rooke J."/>
            <person name="Veyrier F.J."/>
            <person name="Picardeau M."/>
            <person name="Bourhy P."/>
        </authorList>
    </citation>
    <scope>NUCLEOTIDE SEQUENCE [LARGE SCALE GENOMIC DNA]</scope>
</reference>
<protein>
    <recommendedName>
        <fullName evidence="4">Tail fiber protein</fullName>
    </recommendedName>
</protein>
<dbReference type="GeneID" id="55605591"/>
<evidence type="ECO:0000313" key="3">
    <source>
        <dbReference type="Proteomes" id="UP000259796"/>
    </source>
</evidence>
<feature type="region of interest" description="Disordered" evidence="1">
    <location>
        <begin position="1"/>
        <end position="39"/>
    </location>
</feature>
<dbReference type="Gene3D" id="3.90.1340.10">
    <property type="entry name" value="Phage tail collar domain"/>
    <property type="match status" value="1"/>
</dbReference>
<sequence length="404" mass="42094">MSDFSTREQVQKSEVIQDTMPTDKALDGEGSSLSGVQTGTNETLGTLARWVAGISKLLGETSRRKGAGKFHGPDIALTGTITSAGTVVTGSGTDFSTELSIGDFIAGDANEYREVQAIGGPTSLTLVKEFSSDIASAQSFKRIQTLAERLEKEGVGNIQIHIGATPPLNHLLCDGSAISRTTYARLFAVAPKTTSTVTISNATPGVVTWTGHGLKTGHTVQFSTTGALPTGVTSGTVYFLRRIDANTFHLYDTLANAMNTGATTGRVNTSSAGSGVHTGLCYYFGNGDGSTTFNIPDMRGVVPRGVGATAGYVQSASVALGEKIDDAFQDHYHREYYASGPADGAGPYKSVSSTGSVTGITNSTTNLTSVLTIREPVTTGSSGTPRVDTETKGKGLGLNFSIRY</sequence>
<dbReference type="EMBL" id="MF974397">
    <property type="protein sequence ID" value="ATN95056.1"/>
    <property type="molecule type" value="Genomic_DNA"/>
</dbReference>
<dbReference type="KEGG" id="vg:55605591"/>
<organism evidence="2 3">
    <name type="scientific">Leptospira phage LE4</name>
    <dbReference type="NCBI Taxonomy" id="2041383"/>
    <lineage>
        <taxon>Viruses</taxon>
        <taxon>Duplodnaviria</taxon>
        <taxon>Heunggongvirae</taxon>
        <taxon>Uroviricota</taxon>
        <taxon>Caudoviricetes</taxon>
        <taxon>Nylescharonvirus</taxon>
        <taxon>Nylescharonvirus LE4</taxon>
    </lineage>
</organism>
<dbReference type="Gene3D" id="2.40.30.20">
    <property type="match status" value="1"/>
</dbReference>
<evidence type="ECO:0000313" key="2">
    <source>
        <dbReference type="EMBL" id="ATN95056.1"/>
    </source>
</evidence>
<name>A0A343LEE6_9CAUD</name>
<proteinExistence type="predicted"/>
<feature type="compositionally biased region" description="Basic and acidic residues" evidence="1">
    <location>
        <begin position="1"/>
        <end position="11"/>
    </location>
</feature>
<evidence type="ECO:0000256" key="1">
    <source>
        <dbReference type="SAM" id="MobiDB-lite"/>
    </source>
</evidence>